<evidence type="ECO:0000256" key="4">
    <source>
        <dbReference type="ARBA" id="ARBA00022759"/>
    </source>
</evidence>
<dbReference type="RefSeq" id="WP_009536147.1">
    <property type="nucleotide sequence ID" value="NZ_JH414504.1"/>
</dbReference>
<accession>G9WTH9</accession>
<dbReference type="InterPro" id="IPR012933">
    <property type="entry name" value="HicA_mRNA_interferase"/>
</dbReference>
<dbReference type="HOGENOM" id="CLU_164851_7_3_9"/>
<evidence type="ECO:0000256" key="6">
    <source>
        <dbReference type="ARBA" id="ARBA00022884"/>
    </source>
</evidence>
<keyword evidence="9" id="KW-1185">Reference proteome</keyword>
<protein>
    <recommendedName>
        <fullName evidence="10">Type II toxin-antitoxin system HicA family toxin</fullName>
    </recommendedName>
</protein>
<evidence type="ECO:0000256" key="3">
    <source>
        <dbReference type="ARBA" id="ARBA00022722"/>
    </source>
</evidence>
<evidence type="ECO:0000256" key="1">
    <source>
        <dbReference type="ARBA" id="ARBA00006620"/>
    </source>
</evidence>
<keyword evidence="2" id="KW-1277">Toxin-antitoxin system</keyword>
<dbReference type="PATRIC" id="fig|796944.3.peg.923"/>
<evidence type="ECO:0000256" key="2">
    <source>
        <dbReference type="ARBA" id="ARBA00022649"/>
    </source>
</evidence>
<comment type="similarity">
    <text evidence="1">Belongs to the HicA mRNA interferase family.</text>
</comment>
<dbReference type="AlphaFoldDB" id="G9WTH9"/>
<keyword evidence="6" id="KW-0694">RNA-binding</keyword>
<evidence type="ECO:0000313" key="8">
    <source>
        <dbReference type="EMBL" id="EHL12502.1"/>
    </source>
</evidence>
<dbReference type="GO" id="GO:0004519">
    <property type="term" value="F:endonuclease activity"/>
    <property type="evidence" value="ECO:0007669"/>
    <property type="project" value="UniProtKB-KW"/>
</dbReference>
<evidence type="ECO:0000256" key="5">
    <source>
        <dbReference type="ARBA" id="ARBA00022801"/>
    </source>
</evidence>
<proteinExistence type="inferred from homology"/>
<keyword evidence="3" id="KW-0540">Nuclease</keyword>
<dbReference type="Gene3D" id="3.30.920.30">
    <property type="entry name" value="Hypothetical protein"/>
    <property type="match status" value="1"/>
</dbReference>
<dbReference type="Proteomes" id="UP000003527">
    <property type="component" value="Unassembled WGS sequence"/>
</dbReference>
<reference evidence="8 9" key="1">
    <citation type="submission" date="2011-08" db="EMBL/GenBank/DDBJ databases">
        <title>The Genome Sequence of Oribacterium sp. ACB7.</title>
        <authorList>
            <consortium name="The Broad Institute Genome Sequencing Platform"/>
            <person name="Earl A."/>
            <person name="Ward D."/>
            <person name="Feldgarden M."/>
            <person name="Gevers D."/>
            <person name="Sizova M."/>
            <person name="Hazen A."/>
            <person name="Epstein S."/>
            <person name="Young S.K."/>
            <person name="Zeng Q."/>
            <person name="Gargeya S."/>
            <person name="Fitzgerald M."/>
            <person name="Haas B."/>
            <person name="Abouelleil A."/>
            <person name="Alvarado L."/>
            <person name="Arachchi H.M."/>
            <person name="Berlin A."/>
            <person name="Brown A."/>
            <person name="Chapman S.B."/>
            <person name="Chen Z."/>
            <person name="Dunbar C."/>
            <person name="Freedman E."/>
            <person name="Gearin G."/>
            <person name="Gellesch M."/>
            <person name="Goldberg J."/>
            <person name="Griggs A."/>
            <person name="Gujja S."/>
            <person name="Heiman D."/>
            <person name="Howarth C."/>
            <person name="Larson L."/>
            <person name="Lui A."/>
            <person name="MacDonald P.J.P."/>
            <person name="Montmayeur A."/>
            <person name="Murphy C."/>
            <person name="Neiman D."/>
            <person name="Pearson M."/>
            <person name="Priest M."/>
            <person name="Roberts A."/>
            <person name="Saif S."/>
            <person name="Shea T."/>
            <person name="Shenoy N."/>
            <person name="Sisk P."/>
            <person name="Stolte C."/>
            <person name="Sykes S."/>
            <person name="Wortman J."/>
            <person name="Nusbaum C."/>
            <person name="Birren B."/>
        </authorList>
    </citation>
    <scope>NUCLEOTIDE SEQUENCE [LARGE SCALE GENOMIC DNA]</scope>
    <source>
        <strain evidence="8 9">ACB7</strain>
    </source>
</reference>
<keyword evidence="7" id="KW-0346">Stress response</keyword>
<comment type="caution">
    <text evidence="8">The sequence shown here is derived from an EMBL/GenBank/DDBJ whole genome shotgun (WGS) entry which is preliminary data.</text>
</comment>
<dbReference type="InterPro" id="IPR038570">
    <property type="entry name" value="HicA_sf"/>
</dbReference>
<keyword evidence="4" id="KW-0255">Endonuclease</keyword>
<dbReference type="Pfam" id="PF07927">
    <property type="entry name" value="HicA_toxin"/>
    <property type="match status" value="1"/>
</dbReference>
<dbReference type="SUPFAM" id="SSF54786">
    <property type="entry name" value="YcfA/nrd intein domain"/>
    <property type="match status" value="1"/>
</dbReference>
<sequence length="61" mass="7041">MKVSELSKLLKKNGCYLVEHGKEHDEWYSEITGKSFRLPRHQSKEIATGTLNRILKDAGLR</sequence>
<keyword evidence="5" id="KW-0378">Hydrolase</keyword>
<evidence type="ECO:0008006" key="10">
    <source>
        <dbReference type="Google" id="ProtNLM"/>
    </source>
</evidence>
<dbReference type="GO" id="GO:0003729">
    <property type="term" value="F:mRNA binding"/>
    <property type="evidence" value="ECO:0007669"/>
    <property type="project" value="InterPro"/>
</dbReference>
<organism evidence="8 9">
    <name type="scientific">Oribacterium asaccharolyticum ACB7</name>
    <dbReference type="NCBI Taxonomy" id="796944"/>
    <lineage>
        <taxon>Bacteria</taxon>
        <taxon>Bacillati</taxon>
        <taxon>Bacillota</taxon>
        <taxon>Clostridia</taxon>
        <taxon>Lachnospirales</taxon>
        <taxon>Lachnospiraceae</taxon>
        <taxon>Oribacterium</taxon>
    </lineage>
</organism>
<gene>
    <name evidence="8" type="ORF">HMPREF9624_00213</name>
</gene>
<evidence type="ECO:0000256" key="7">
    <source>
        <dbReference type="ARBA" id="ARBA00023016"/>
    </source>
</evidence>
<evidence type="ECO:0000313" key="9">
    <source>
        <dbReference type="Proteomes" id="UP000003527"/>
    </source>
</evidence>
<dbReference type="GO" id="GO:0016787">
    <property type="term" value="F:hydrolase activity"/>
    <property type="evidence" value="ECO:0007669"/>
    <property type="project" value="UniProtKB-KW"/>
</dbReference>
<name>G9WTH9_9FIRM</name>
<dbReference type="EMBL" id="AFZD01000015">
    <property type="protein sequence ID" value="EHL12502.1"/>
    <property type="molecule type" value="Genomic_DNA"/>
</dbReference>